<dbReference type="Pfam" id="PF04956">
    <property type="entry name" value="TrbC"/>
    <property type="match status" value="1"/>
</dbReference>
<sequence length="97" mass="10526">MNKFANVNRFVFALFFMMFSGFAAAGGGLDSATNAITNLKTWLFPFVGMCALVYMLYCILMAFMERKSWGDVGMALGYCALAGGAVAGGTWALEMFQ</sequence>
<comment type="caution">
    <text evidence="3">The sequence shown here is derived from an EMBL/GenBank/DDBJ whole genome shotgun (WGS) entry which is preliminary data.</text>
</comment>
<name>A0A5U9BIT1_SALET</name>
<accession>A0A5U9BIT1</accession>
<reference evidence="3" key="1">
    <citation type="submission" date="2018-09" db="EMBL/GenBank/DDBJ databases">
        <authorList>
            <person name="Ashton P.M."/>
            <person name="Dallman T."/>
            <person name="Nair S."/>
            <person name="De Pinna E."/>
            <person name="Peters T."/>
            <person name="Grant K."/>
        </authorList>
    </citation>
    <scope>NUCLEOTIDE SEQUENCE</scope>
    <source>
        <strain evidence="3">562925</strain>
    </source>
</reference>
<feature type="transmembrane region" description="Helical" evidence="1">
    <location>
        <begin position="75"/>
        <end position="93"/>
    </location>
</feature>
<proteinExistence type="predicted"/>
<dbReference type="InterPro" id="IPR007039">
    <property type="entry name" value="TrbC/VirB2"/>
</dbReference>
<keyword evidence="1" id="KW-0812">Transmembrane</keyword>
<feature type="transmembrane region" description="Helical" evidence="1">
    <location>
        <begin position="42"/>
        <end position="63"/>
    </location>
</feature>
<organism evidence="3">
    <name type="scientific">Salmonella enterica subsp. enterica serovar Saintpaul</name>
    <dbReference type="NCBI Taxonomy" id="90105"/>
    <lineage>
        <taxon>Bacteria</taxon>
        <taxon>Pseudomonadati</taxon>
        <taxon>Pseudomonadota</taxon>
        <taxon>Gammaproteobacteria</taxon>
        <taxon>Enterobacterales</taxon>
        <taxon>Enterobacteriaceae</taxon>
        <taxon>Salmonella</taxon>
    </lineage>
</organism>
<keyword evidence="1" id="KW-0472">Membrane</keyword>
<protein>
    <submittedName>
        <fullName evidence="3">Conjugal transfer protein</fullName>
    </submittedName>
</protein>
<evidence type="ECO:0000313" key="3">
    <source>
        <dbReference type="EMBL" id="EBS0963754.1"/>
    </source>
</evidence>
<gene>
    <name evidence="3" type="ORF">D5943_23935</name>
</gene>
<feature type="chain" id="PRO_5026140738" evidence="2">
    <location>
        <begin position="26"/>
        <end position="97"/>
    </location>
</feature>
<evidence type="ECO:0000256" key="1">
    <source>
        <dbReference type="SAM" id="Phobius"/>
    </source>
</evidence>
<feature type="signal peptide" evidence="2">
    <location>
        <begin position="1"/>
        <end position="25"/>
    </location>
</feature>
<evidence type="ECO:0000256" key="2">
    <source>
        <dbReference type="SAM" id="SignalP"/>
    </source>
</evidence>
<dbReference type="AlphaFoldDB" id="A0A5U9BIT1"/>
<dbReference type="EMBL" id="AAGUJO010000027">
    <property type="protein sequence ID" value="EBS0963754.1"/>
    <property type="molecule type" value="Genomic_DNA"/>
</dbReference>
<keyword evidence="2" id="KW-0732">Signal</keyword>
<keyword evidence="1" id="KW-1133">Transmembrane helix</keyword>